<evidence type="ECO:0000313" key="6">
    <source>
        <dbReference type="EMBL" id="SHK70915.1"/>
    </source>
</evidence>
<dbReference type="PRINTS" id="PR00455">
    <property type="entry name" value="HTHTETR"/>
</dbReference>
<dbReference type="InterPro" id="IPR001647">
    <property type="entry name" value="HTH_TetR"/>
</dbReference>
<dbReference type="InterPro" id="IPR009057">
    <property type="entry name" value="Homeodomain-like_sf"/>
</dbReference>
<dbReference type="GO" id="GO:0000976">
    <property type="term" value="F:transcription cis-regulatory region binding"/>
    <property type="evidence" value="ECO:0007669"/>
    <property type="project" value="TreeGrafter"/>
</dbReference>
<keyword evidence="1" id="KW-0805">Transcription regulation</keyword>
<gene>
    <name evidence="6" type="ORF">SAMN05443637_110208</name>
</gene>
<dbReference type="Pfam" id="PF13305">
    <property type="entry name" value="TetR_C_33"/>
    <property type="match status" value="1"/>
</dbReference>
<organism evidence="6 7">
    <name type="scientific">Pseudonocardia thermophila</name>
    <dbReference type="NCBI Taxonomy" id="1848"/>
    <lineage>
        <taxon>Bacteria</taxon>
        <taxon>Bacillati</taxon>
        <taxon>Actinomycetota</taxon>
        <taxon>Actinomycetes</taxon>
        <taxon>Pseudonocardiales</taxon>
        <taxon>Pseudonocardiaceae</taxon>
        <taxon>Pseudonocardia</taxon>
    </lineage>
</organism>
<dbReference type="SUPFAM" id="SSF48498">
    <property type="entry name" value="Tetracyclin repressor-like, C-terminal domain"/>
    <property type="match status" value="1"/>
</dbReference>
<sequence length="188" mass="19761">MPYHHGDLRRALLDTALTAIEEHGPVALSLRDVARRAGVSHAAPTHHFGDKTGLLTALAAEGWTMLADALAATAQRDPRFSELGVTYVVFATSHPAHFAVMRAPGLVRSDDPELVAAQKRAADHLRSGAARHPDPRAAEDPLTAVAGWALVHGLAALIVEGSIAPEPDVETLARAVAGRLGPAPVTNR</sequence>
<dbReference type="InterPro" id="IPR050109">
    <property type="entry name" value="HTH-type_TetR-like_transc_reg"/>
</dbReference>
<dbReference type="Pfam" id="PF00440">
    <property type="entry name" value="TetR_N"/>
    <property type="match status" value="1"/>
</dbReference>
<evidence type="ECO:0000256" key="4">
    <source>
        <dbReference type="PROSITE-ProRule" id="PRU00335"/>
    </source>
</evidence>
<dbReference type="Proteomes" id="UP000184363">
    <property type="component" value="Unassembled WGS sequence"/>
</dbReference>
<dbReference type="PROSITE" id="PS50977">
    <property type="entry name" value="HTH_TETR_2"/>
    <property type="match status" value="1"/>
</dbReference>
<keyword evidence="3" id="KW-0804">Transcription</keyword>
<proteinExistence type="predicted"/>
<dbReference type="GO" id="GO:0003700">
    <property type="term" value="F:DNA-binding transcription factor activity"/>
    <property type="evidence" value="ECO:0007669"/>
    <property type="project" value="TreeGrafter"/>
</dbReference>
<dbReference type="Gene3D" id="1.10.357.10">
    <property type="entry name" value="Tetracycline Repressor, domain 2"/>
    <property type="match status" value="1"/>
</dbReference>
<evidence type="ECO:0000256" key="2">
    <source>
        <dbReference type="ARBA" id="ARBA00023125"/>
    </source>
</evidence>
<dbReference type="SUPFAM" id="SSF46689">
    <property type="entry name" value="Homeodomain-like"/>
    <property type="match status" value="1"/>
</dbReference>
<dbReference type="STRING" id="1848.SAMN05443637_110208"/>
<evidence type="ECO:0000259" key="5">
    <source>
        <dbReference type="PROSITE" id="PS50977"/>
    </source>
</evidence>
<dbReference type="OrthoDB" id="3173376at2"/>
<keyword evidence="2 4" id="KW-0238">DNA-binding</keyword>
<feature type="domain" description="HTH tetR-type" evidence="5">
    <location>
        <begin position="6"/>
        <end position="66"/>
    </location>
</feature>
<keyword evidence="7" id="KW-1185">Reference proteome</keyword>
<accession>A0A1M6UNU3</accession>
<protein>
    <submittedName>
        <fullName evidence="6">Transcriptional regulator, TetR family</fullName>
    </submittedName>
</protein>
<reference evidence="6 7" key="1">
    <citation type="submission" date="2016-11" db="EMBL/GenBank/DDBJ databases">
        <authorList>
            <person name="Jaros S."/>
            <person name="Januszkiewicz K."/>
            <person name="Wedrychowicz H."/>
        </authorList>
    </citation>
    <scope>NUCLEOTIDE SEQUENCE [LARGE SCALE GENOMIC DNA]</scope>
    <source>
        <strain evidence="6 7">DSM 43832</strain>
    </source>
</reference>
<dbReference type="InterPro" id="IPR025996">
    <property type="entry name" value="MT1864/Rv1816-like_C"/>
</dbReference>
<dbReference type="InterPro" id="IPR036271">
    <property type="entry name" value="Tet_transcr_reg_TetR-rel_C_sf"/>
</dbReference>
<dbReference type="RefSeq" id="WP_073457690.1">
    <property type="nucleotide sequence ID" value="NZ_CALGVN010000048.1"/>
</dbReference>
<evidence type="ECO:0000313" key="7">
    <source>
        <dbReference type="Proteomes" id="UP000184363"/>
    </source>
</evidence>
<dbReference type="PANTHER" id="PTHR30055:SF220">
    <property type="entry name" value="TETR-FAMILY REGULATORY PROTEIN"/>
    <property type="match status" value="1"/>
</dbReference>
<evidence type="ECO:0000256" key="1">
    <source>
        <dbReference type="ARBA" id="ARBA00023015"/>
    </source>
</evidence>
<evidence type="ECO:0000256" key="3">
    <source>
        <dbReference type="ARBA" id="ARBA00023163"/>
    </source>
</evidence>
<dbReference type="PANTHER" id="PTHR30055">
    <property type="entry name" value="HTH-TYPE TRANSCRIPTIONAL REGULATOR RUTR"/>
    <property type="match status" value="1"/>
</dbReference>
<feature type="DNA-binding region" description="H-T-H motif" evidence="4">
    <location>
        <begin position="29"/>
        <end position="48"/>
    </location>
</feature>
<dbReference type="EMBL" id="FRAP01000010">
    <property type="protein sequence ID" value="SHK70915.1"/>
    <property type="molecule type" value="Genomic_DNA"/>
</dbReference>
<dbReference type="AlphaFoldDB" id="A0A1M6UNU3"/>
<name>A0A1M6UNU3_PSETH</name>